<gene>
    <name evidence="1" type="primary">52</name>
    <name evidence="1" type="ORF">SEA_LEEROYJ_52</name>
</gene>
<organism evidence="1 2">
    <name type="scientific">Arthrobacter phage LeeroyJ</name>
    <dbReference type="NCBI Taxonomy" id="2315701"/>
    <lineage>
        <taxon>Viruses</taxon>
        <taxon>Duplodnaviria</taxon>
        <taxon>Heunggongvirae</taxon>
        <taxon>Uroviricota</taxon>
        <taxon>Caudoviricetes</taxon>
        <taxon>Berryhillviridae</taxon>
        <taxon>Marthavirus</taxon>
        <taxon>Marthavirus barretlemon</taxon>
    </lineage>
</organism>
<protein>
    <submittedName>
        <fullName evidence="1">Uncharacterized protein</fullName>
    </submittedName>
</protein>
<proteinExistence type="predicted"/>
<dbReference type="EMBL" id="MH825703">
    <property type="protein sequence ID" value="AYD86523.1"/>
    <property type="molecule type" value="Genomic_DNA"/>
</dbReference>
<reference evidence="1 2" key="1">
    <citation type="submission" date="2018-08" db="EMBL/GenBank/DDBJ databases">
        <authorList>
            <person name="Hanson B.H."/>
            <person name="Adair T.L."/>
            <person name="Young A.M."/>
            <person name="Lucas L.G."/>
            <person name="Nesbit T."/>
            <person name="Klyczek K."/>
            <person name="Garlena R.A."/>
            <person name="Russell D.A."/>
            <person name="Pope W.H."/>
            <person name="Jacobs-Sera D."/>
            <person name="Hatfull G.F."/>
        </authorList>
    </citation>
    <scope>NUCLEOTIDE SEQUENCE [LARGE SCALE GENOMIC DNA]</scope>
</reference>
<evidence type="ECO:0000313" key="2">
    <source>
        <dbReference type="Proteomes" id="UP000267631"/>
    </source>
</evidence>
<name>A0A386KPU6_9CAUD</name>
<sequence>MKIIEQQQRTVTRHFLKIKIAEANSVPAGDKYVDGTRYVPDVIETSWRDEDGEPESVRVTGVVVGNYGKHTISVGYKLDRLPIELEFVRALVADSIED</sequence>
<dbReference type="Proteomes" id="UP000267631">
    <property type="component" value="Segment"/>
</dbReference>
<accession>A0A386KPU6</accession>
<evidence type="ECO:0000313" key="1">
    <source>
        <dbReference type="EMBL" id="AYD86523.1"/>
    </source>
</evidence>